<evidence type="ECO:0000313" key="4">
    <source>
        <dbReference type="EMBL" id="ESO99069.1"/>
    </source>
</evidence>
<feature type="non-terminal residue" evidence="4">
    <location>
        <position position="1"/>
    </location>
</feature>
<dbReference type="CDD" id="cd03237">
    <property type="entry name" value="ABC_RNaseL_inhibitor_domain2"/>
    <property type="match status" value="1"/>
</dbReference>
<dbReference type="Pfam" id="PF00005">
    <property type="entry name" value="ABC_tran"/>
    <property type="match status" value="2"/>
</dbReference>
<dbReference type="InterPro" id="IPR003593">
    <property type="entry name" value="AAA+_ATPase"/>
</dbReference>
<dbReference type="InterPro" id="IPR003439">
    <property type="entry name" value="ABC_transporter-like_ATP-bd"/>
</dbReference>
<dbReference type="SMART" id="SM00382">
    <property type="entry name" value="AAA"/>
    <property type="match status" value="1"/>
</dbReference>
<dbReference type="InterPro" id="IPR013283">
    <property type="entry name" value="RLI1"/>
</dbReference>
<proteinExistence type="predicted"/>
<evidence type="ECO:0000313" key="5">
    <source>
        <dbReference type="Proteomes" id="UP000030746"/>
    </source>
</evidence>
<dbReference type="Proteomes" id="UP000030746">
    <property type="component" value="Unassembled WGS sequence"/>
</dbReference>
<dbReference type="SUPFAM" id="SSF52540">
    <property type="entry name" value="P-loop containing nucleoside triphosphate hydrolases"/>
    <property type="match status" value="2"/>
</dbReference>
<dbReference type="STRING" id="225164.V4CB55"/>
<dbReference type="GO" id="GO:0005524">
    <property type="term" value="F:ATP binding"/>
    <property type="evidence" value="ECO:0007669"/>
    <property type="project" value="UniProtKB-KW"/>
</dbReference>
<organism evidence="4 5">
    <name type="scientific">Lottia gigantea</name>
    <name type="common">Giant owl limpet</name>
    <dbReference type="NCBI Taxonomy" id="225164"/>
    <lineage>
        <taxon>Eukaryota</taxon>
        <taxon>Metazoa</taxon>
        <taxon>Spiralia</taxon>
        <taxon>Lophotrochozoa</taxon>
        <taxon>Mollusca</taxon>
        <taxon>Gastropoda</taxon>
        <taxon>Patellogastropoda</taxon>
        <taxon>Lottioidea</taxon>
        <taxon>Lottiidae</taxon>
        <taxon>Lottia</taxon>
    </lineage>
</organism>
<keyword evidence="5" id="KW-1185">Reference proteome</keyword>
<accession>V4CB55</accession>
<dbReference type="GO" id="GO:0016887">
    <property type="term" value="F:ATP hydrolysis activity"/>
    <property type="evidence" value="ECO:0007669"/>
    <property type="project" value="InterPro"/>
</dbReference>
<dbReference type="HOGENOM" id="CLU_017344_3_0_1"/>
<sequence length="396" mass="45030">VDLTHVTDRNIEDLSGGELQRFAIAIVCIQDADIFMFDEPSSYLDVKQRLRAAQAIRSLIHPDKYIIVVEHDLSVLDYLSDFICCLYGVPSAYGVVTMPFSVREGINIFLDGFVPTENLRFRESSLTFKLAETAIEEEIRRDCRYEYPDMMKKLGDFTLTIQGGQFTDSEIIVMLGENGTGKTTFIRMLAGRLEPDDGGKTPVLNVSYKPQKISPKHQGTVRQLLHEKIRDAYIHPQFVTDVMKPLQIEQIIDQEVQNLSGGELQRTAIVLCLGKPADVYLIDEPSAYLDSEQRLHAAKVIKRFILHAKKTAFIVEHDFIMATYLADRVVMFSGTPSINTTANAPQTLLHGMNKFLESLDITFRRDPNNFRPRINKLHSIKDSEQKKTGNYFFLDD</sequence>
<dbReference type="OMA" id="KCQQECK"/>
<dbReference type="GeneID" id="20234548"/>
<reference evidence="4 5" key="1">
    <citation type="journal article" date="2013" name="Nature">
        <title>Insights into bilaterian evolution from three spiralian genomes.</title>
        <authorList>
            <person name="Simakov O."/>
            <person name="Marletaz F."/>
            <person name="Cho S.J."/>
            <person name="Edsinger-Gonzales E."/>
            <person name="Havlak P."/>
            <person name="Hellsten U."/>
            <person name="Kuo D.H."/>
            <person name="Larsson T."/>
            <person name="Lv J."/>
            <person name="Arendt D."/>
            <person name="Savage R."/>
            <person name="Osoegawa K."/>
            <person name="de Jong P."/>
            <person name="Grimwood J."/>
            <person name="Chapman J.A."/>
            <person name="Shapiro H."/>
            <person name="Aerts A."/>
            <person name="Otillar R.P."/>
            <person name="Terry A.Y."/>
            <person name="Boore J.L."/>
            <person name="Grigoriev I.V."/>
            <person name="Lindberg D.R."/>
            <person name="Seaver E.C."/>
            <person name="Weisblat D.A."/>
            <person name="Putnam N.H."/>
            <person name="Rokhsar D.S."/>
        </authorList>
    </citation>
    <scope>NUCLEOTIDE SEQUENCE [LARGE SCALE GENOMIC DNA]</scope>
</reference>
<name>V4CB55_LOTGI</name>
<dbReference type="FunFam" id="3.40.50.300:FF:000144">
    <property type="entry name" value="ATP-binding cassette sub-family E member 1"/>
    <property type="match status" value="1"/>
</dbReference>
<dbReference type="InterPro" id="IPR027417">
    <property type="entry name" value="P-loop_NTPase"/>
</dbReference>
<evidence type="ECO:0000259" key="3">
    <source>
        <dbReference type="PROSITE" id="PS50893"/>
    </source>
</evidence>
<keyword evidence="2" id="KW-0067">ATP-binding</keyword>
<dbReference type="CTD" id="20234548"/>
<dbReference type="PANTHER" id="PTHR19248">
    <property type="entry name" value="ATP-BINDING TRANSPORT PROTEIN-RELATED"/>
    <property type="match status" value="1"/>
</dbReference>
<dbReference type="Gene3D" id="3.40.50.300">
    <property type="entry name" value="P-loop containing nucleotide triphosphate hydrolases"/>
    <property type="match status" value="2"/>
</dbReference>
<dbReference type="OrthoDB" id="6593433at2759"/>
<protein>
    <recommendedName>
        <fullName evidence="3">ABC transporter domain-containing protein</fullName>
    </recommendedName>
</protein>
<evidence type="ECO:0000256" key="2">
    <source>
        <dbReference type="ARBA" id="ARBA00022840"/>
    </source>
</evidence>
<dbReference type="AlphaFoldDB" id="V4CB55"/>
<gene>
    <name evidence="4" type="ORF">LOTGIDRAFT_142233</name>
</gene>
<dbReference type="PROSITE" id="PS50893">
    <property type="entry name" value="ABC_TRANSPORTER_2"/>
    <property type="match status" value="1"/>
</dbReference>
<dbReference type="RefSeq" id="XP_009050228.1">
    <property type="nucleotide sequence ID" value="XM_009051980.1"/>
</dbReference>
<keyword evidence="1" id="KW-0547">Nucleotide-binding</keyword>
<feature type="domain" description="ABC transporter" evidence="3">
    <location>
        <begin position="139"/>
        <end position="359"/>
    </location>
</feature>
<dbReference type="NCBIfam" id="NF009945">
    <property type="entry name" value="PRK13409.1"/>
    <property type="match status" value="1"/>
</dbReference>
<dbReference type="KEGG" id="lgi:LOTGIDRAFT_142233"/>
<evidence type="ECO:0000256" key="1">
    <source>
        <dbReference type="ARBA" id="ARBA00022741"/>
    </source>
</evidence>
<dbReference type="EMBL" id="KB201166">
    <property type="protein sequence ID" value="ESO99069.1"/>
    <property type="molecule type" value="Genomic_DNA"/>
</dbReference>